<evidence type="ECO:0000313" key="6">
    <source>
        <dbReference type="EMBL" id="PJE79697.1"/>
    </source>
</evidence>
<feature type="transmembrane region" description="Helical" evidence="5">
    <location>
        <begin position="177"/>
        <end position="199"/>
    </location>
</feature>
<keyword evidence="3 5" id="KW-1133">Transmembrane helix</keyword>
<evidence type="ECO:0000256" key="4">
    <source>
        <dbReference type="ARBA" id="ARBA00023136"/>
    </source>
</evidence>
<keyword evidence="2 5" id="KW-0812">Transmembrane</keyword>
<dbReference type="EMBL" id="NSIT01000052">
    <property type="protein sequence ID" value="PJE79697.1"/>
    <property type="molecule type" value="Genomic_DNA"/>
</dbReference>
<dbReference type="Pfam" id="PF01925">
    <property type="entry name" value="TauE"/>
    <property type="match status" value="1"/>
</dbReference>
<protein>
    <recommendedName>
        <fullName evidence="7">Membrane transporter protein</fullName>
    </recommendedName>
</protein>
<sequence length="262" mass="27666">MILLLYLLLGSIAGILAGLFGIGGGLIIVPALVYSFSLQGIDPEVLTHLAIGTSLATIVVTSISSIRAHNKHKGVLWHLFFCLVPGIMLGSWLGVYTAFQLDGAILQKIFGVFALLMAIRMWCGFSVSESQILPKAPWLAASGGFIGFCSSLFGIGGGSIAVPLLSRFHIPMSRSVGTAAATGLPIAVIGTLSNIVLGYGDPQLPQLATGFVYWPAFGGIVVTSLFFARWGAKLAHRSSPSLLQKLFAVFLMLVSIDFLLVS</sequence>
<accession>A0A2H9T922</accession>
<name>A0A2H9T922_9ZZZZ</name>
<feature type="transmembrane region" description="Helical" evidence="5">
    <location>
        <begin position="139"/>
        <end position="165"/>
    </location>
</feature>
<feature type="transmembrane region" description="Helical" evidence="5">
    <location>
        <begin position="6"/>
        <end position="33"/>
    </location>
</feature>
<proteinExistence type="predicted"/>
<comment type="subcellular location">
    <subcellularLocation>
        <location evidence="1">Membrane</location>
        <topology evidence="1">Multi-pass membrane protein</topology>
    </subcellularLocation>
</comment>
<evidence type="ECO:0008006" key="7">
    <source>
        <dbReference type="Google" id="ProtNLM"/>
    </source>
</evidence>
<dbReference type="AlphaFoldDB" id="A0A2H9T922"/>
<evidence type="ECO:0000256" key="3">
    <source>
        <dbReference type="ARBA" id="ARBA00022989"/>
    </source>
</evidence>
<dbReference type="PANTHER" id="PTHR43483">
    <property type="entry name" value="MEMBRANE TRANSPORTER PROTEIN HI_0806-RELATED"/>
    <property type="match status" value="1"/>
</dbReference>
<gene>
    <name evidence="6" type="ORF">CI610_01309</name>
</gene>
<evidence type="ECO:0000256" key="2">
    <source>
        <dbReference type="ARBA" id="ARBA00022692"/>
    </source>
</evidence>
<dbReference type="GO" id="GO:0016020">
    <property type="term" value="C:membrane"/>
    <property type="evidence" value="ECO:0007669"/>
    <property type="project" value="UniProtKB-SubCell"/>
</dbReference>
<evidence type="ECO:0000256" key="5">
    <source>
        <dbReference type="SAM" id="Phobius"/>
    </source>
</evidence>
<comment type="caution">
    <text evidence="6">The sequence shown here is derived from an EMBL/GenBank/DDBJ whole genome shotgun (WGS) entry which is preliminary data.</text>
</comment>
<feature type="transmembrane region" description="Helical" evidence="5">
    <location>
        <begin position="45"/>
        <end position="63"/>
    </location>
</feature>
<feature type="transmembrane region" description="Helical" evidence="5">
    <location>
        <begin position="211"/>
        <end position="230"/>
    </location>
</feature>
<reference evidence="6" key="1">
    <citation type="journal article" date="2017" name="Appl. Environ. Microbiol.">
        <title>Molecular characterization of an Endozoicomonas-like organism causing infection in king scallop Pecten maximus L.</title>
        <authorList>
            <person name="Cano I."/>
            <person name="van Aerle R."/>
            <person name="Ross S."/>
            <person name="Verner-Jeffreys D.W."/>
            <person name="Paley R.K."/>
            <person name="Rimmer G."/>
            <person name="Ryder D."/>
            <person name="Hooper P."/>
            <person name="Stone D."/>
            <person name="Feist S.W."/>
        </authorList>
    </citation>
    <scope>NUCLEOTIDE SEQUENCE</scope>
</reference>
<organism evidence="6">
    <name type="scientific">invertebrate metagenome</name>
    <dbReference type="NCBI Taxonomy" id="1711999"/>
    <lineage>
        <taxon>unclassified sequences</taxon>
        <taxon>metagenomes</taxon>
        <taxon>organismal metagenomes</taxon>
    </lineage>
</organism>
<feature type="transmembrane region" description="Helical" evidence="5">
    <location>
        <begin position="242"/>
        <end position="261"/>
    </location>
</feature>
<dbReference type="InterPro" id="IPR002781">
    <property type="entry name" value="TM_pro_TauE-like"/>
</dbReference>
<keyword evidence="4 5" id="KW-0472">Membrane</keyword>
<feature type="transmembrane region" description="Helical" evidence="5">
    <location>
        <begin position="75"/>
        <end position="97"/>
    </location>
</feature>
<feature type="transmembrane region" description="Helical" evidence="5">
    <location>
        <begin position="109"/>
        <end position="127"/>
    </location>
</feature>
<dbReference type="PANTHER" id="PTHR43483:SF3">
    <property type="entry name" value="MEMBRANE TRANSPORTER PROTEIN HI_0806-RELATED"/>
    <property type="match status" value="1"/>
</dbReference>
<evidence type="ECO:0000256" key="1">
    <source>
        <dbReference type="ARBA" id="ARBA00004141"/>
    </source>
</evidence>